<dbReference type="Proteomes" id="UP000791080">
    <property type="component" value="Unassembled WGS sequence"/>
</dbReference>
<proteinExistence type="predicted"/>
<protein>
    <submittedName>
        <fullName evidence="3">NitT/TauT family transport system substrate-binding protein</fullName>
    </submittedName>
</protein>
<feature type="signal peptide" evidence="1">
    <location>
        <begin position="1"/>
        <end position="32"/>
    </location>
</feature>
<accession>A0ABT1JF15</accession>
<evidence type="ECO:0000313" key="3">
    <source>
        <dbReference type="EMBL" id="MCP2331090.1"/>
    </source>
</evidence>
<comment type="caution">
    <text evidence="3">The sequence shown here is derived from an EMBL/GenBank/DDBJ whole genome shotgun (WGS) entry which is preliminary data.</text>
</comment>
<dbReference type="PROSITE" id="PS51257">
    <property type="entry name" value="PROKAR_LIPOPROTEIN"/>
    <property type="match status" value="1"/>
</dbReference>
<reference evidence="3 4" key="2">
    <citation type="submission" date="2022-06" db="EMBL/GenBank/DDBJ databases">
        <title>Genomic Encyclopedia of Type Strains, Phase I: the one thousand microbial genomes (KMG-I) project.</title>
        <authorList>
            <person name="Kyrpides N."/>
        </authorList>
    </citation>
    <scope>NUCLEOTIDE SEQUENCE [LARGE SCALE GENOMIC DNA]</scope>
    <source>
        <strain evidence="3 4">DSM 43889</strain>
    </source>
</reference>
<dbReference type="EMBL" id="AUBJ02000001">
    <property type="protein sequence ID" value="MCP2331090.1"/>
    <property type="molecule type" value="Genomic_DNA"/>
</dbReference>
<dbReference type="InterPro" id="IPR015168">
    <property type="entry name" value="SsuA/THI5"/>
</dbReference>
<dbReference type="RefSeq" id="WP_026420484.1">
    <property type="nucleotide sequence ID" value="NZ_AUBJ02000001.1"/>
</dbReference>
<evidence type="ECO:0000256" key="1">
    <source>
        <dbReference type="SAM" id="SignalP"/>
    </source>
</evidence>
<keyword evidence="4" id="KW-1185">Reference proteome</keyword>
<reference evidence="3 4" key="1">
    <citation type="submission" date="2013-07" db="EMBL/GenBank/DDBJ databases">
        <authorList>
            <consortium name="DOE Joint Genome Institute"/>
            <person name="Reeve W."/>
            <person name="Huntemann M."/>
            <person name="Han J."/>
            <person name="Chen A."/>
            <person name="Kyrpides N."/>
            <person name="Mavromatis K."/>
            <person name="Markowitz V."/>
            <person name="Palaniappan K."/>
            <person name="Ivanova N."/>
            <person name="Schaumberg A."/>
            <person name="Pati A."/>
            <person name="Liolios K."/>
            <person name="Nordberg H.P."/>
            <person name="Cantor M.N."/>
            <person name="Hua S.X."/>
            <person name="Woyke T."/>
        </authorList>
    </citation>
    <scope>NUCLEOTIDE SEQUENCE [LARGE SCALE GENOMIC DNA]</scope>
    <source>
        <strain evidence="3 4">DSM 43889</strain>
    </source>
</reference>
<gene>
    <name evidence="3" type="ORF">G443_001360</name>
</gene>
<organism evidence="3 4">
    <name type="scientific">Actinoalloteichus caeruleus DSM 43889</name>
    <dbReference type="NCBI Taxonomy" id="1120930"/>
    <lineage>
        <taxon>Bacteria</taxon>
        <taxon>Bacillati</taxon>
        <taxon>Actinomycetota</taxon>
        <taxon>Actinomycetes</taxon>
        <taxon>Pseudonocardiales</taxon>
        <taxon>Pseudonocardiaceae</taxon>
        <taxon>Actinoalloteichus</taxon>
        <taxon>Actinoalloteichus cyanogriseus</taxon>
    </lineage>
</organism>
<dbReference type="Pfam" id="PF09084">
    <property type="entry name" value="NMT1"/>
    <property type="match status" value="1"/>
</dbReference>
<feature type="domain" description="SsuA/THI5-like" evidence="2">
    <location>
        <begin position="55"/>
        <end position="264"/>
    </location>
</feature>
<name>A0ABT1JF15_ACTCY</name>
<sequence>MSPSPRSLRGVAALGLAAALGGVAACSPADNAGTTTGGDEGTTSVTVQIDGAAVPYYAPLYEAVEQGYFADQGLDVEFTYANGADIVQNVAAGNVDFGFPNGDSVITAYGSGVRTNVVHTTYQKGIGALLFANDSGIETPADLEGRSVAVTDLGSPNYAQLQAMLDSADLTVDDIDLRTIGTGAIVQALQSGEVDAIVFSRLRYFALQNAGMDVGQILSDEYLPSFGNILVTSPDTVENTPEVVASFTAALDEALQYTIDHIDESTAMSIEKYAPTFEGQEDEISEVLRDVYAAELWQSADTEENGFGHGNLDRWQEAIDSQAEFELIDEAFDAADLVRDHRELDN</sequence>
<dbReference type="PANTHER" id="PTHR31528:SF15">
    <property type="entry name" value="RIBOFLAVIN-BINDING PROTEIN RIBY"/>
    <property type="match status" value="1"/>
</dbReference>
<evidence type="ECO:0000313" key="4">
    <source>
        <dbReference type="Proteomes" id="UP000791080"/>
    </source>
</evidence>
<feature type="chain" id="PRO_5046588423" evidence="1">
    <location>
        <begin position="33"/>
        <end position="346"/>
    </location>
</feature>
<evidence type="ECO:0000259" key="2">
    <source>
        <dbReference type="Pfam" id="PF09084"/>
    </source>
</evidence>
<dbReference type="Gene3D" id="3.40.190.10">
    <property type="entry name" value="Periplasmic binding protein-like II"/>
    <property type="match status" value="2"/>
</dbReference>
<dbReference type="SUPFAM" id="SSF53850">
    <property type="entry name" value="Periplasmic binding protein-like II"/>
    <property type="match status" value="1"/>
</dbReference>
<keyword evidence="1" id="KW-0732">Signal</keyword>
<dbReference type="InterPro" id="IPR027939">
    <property type="entry name" value="NMT1/THI5"/>
</dbReference>
<dbReference type="PANTHER" id="PTHR31528">
    <property type="entry name" value="4-AMINO-5-HYDROXYMETHYL-2-METHYLPYRIMIDINE PHOSPHATE SYNTHASE THI11-RELATED"/>
    <property type="match status" value="1"/>
</dbReference>